<dbReference type="InterPro" id="IPR050367">
    <property type="entry name" value="APC_superfamily"/>
</dbReference>
<dbReference type="EMBL" id="QMEB01000131">
    <property type="protein sequence ID" value="NMG21013.1"/>
    <property type="molecule type" value="Genomic_DNA"/>
</dbReference>
<feature type="transmembrane region" description="Helical" evidence="5">
    <location>
        <begin position="279"/>
        <end position="298"/>
    </location>
</feature>
<accession>A0ABX1P9B1</accession>
<evidence type="ECO:0000256" key="3">
    <source>
        <dbReference type="ARBA" id="ARBA00022989"/>
    </source>
</evidence>
<feature type="domain" description="Amino acid permease/ SLC12A" evidence="6">
    <location>
        <begin position="65"/>
        <end position="303"/>
    </location>
</feature>
<keyword evidence="3 5" id="KW-1133">Transmembrane helix</keyword>
<feature type="transmembrane region" description="Helical" evidence="5">
    <location>
        <begin position="40"/>
        <end position="61"/>
    </location>
</feature>
<dbReference type="InterPro" id="IPR004841">
    <property type="entry name" value="AA-permease/SLC12A_dom"/>
</dbReference>
<feature type="transmembrane region" description="Helical" evidence="5">
    <location>
        <begin position="318"/>
        <end position="339"/>
    </location>
</feature>
<dbReference type="PANTHER" id="PTHR42770">
    <property type="entry name" value="AMINO ACID TRANSPORTER-RELATED"/>
    <property type="match status" value="1"/>
</dbReference>
<dbReference type="Pfam" id="PF00324">
    <property type="entry name" value="AA_permease"/>
    <property type="match status" value="1"/>
</dbReference>
<reference evidence="7 8" key="1">
    <citation type="submission" date="2018-06" db="EMBL/GenBank/DDBJ databases">
        <title>Comparative genomics of Brasilonema spp. strains.</title>
        <authorList>
            <person name="Alvarenga D.O."/>
            <person name="Fiore M.F."/>
            <person name="Varani A.M."/>
        </authorList>
    </citation>
    <scope>NUCLEOTIDE SEQUENCE [LARGE SCALE GENOMIC DNA]</scope>
    <source>
        <strain evidence="7 8">SPC951</strain>
    </source>
</reference>
<feature type="transmembrane region" description="Helical" evidence="5">
    <location>
        <begin position="245"/>
        <end position="272"/>
    </location>
</feature>
<evidence type="ECO:0000256" key="1">
    <source>
        <dbReference type="ARBA" id="ARBA00004141"/>
    </source>
</evidence>
<feature type="transmembrane region" description="Helical" evidence="5">
    <location>
        <begin position="118"/>
        <end position="140"/>
    </location>
</feature>
<proteinExistence type="predicted"/>
<gene>
    <name evidence="7" type="ORF">DP116_16750</name>
</gene>
<evidence type="ECO:0000256" key="5">
    <source>
        <dbReference type="SAM" id="Phobius"/>
    </source>
</evidence>
<evidence type="ECO:0000256" key="2">
    <source>
        <dbReference type="ARBA" id="ARBA00022692"/>
    </source>
</evidence>
<evidence type="ECO:0000313" key="8">
    <source>
        <dbReference type="Proteomes" id="UP000718564"/>
    </source>
</evidence>
<protein>
    <submittedName>
        <fullName evidence="7">APC family permease</fullName>
    </submittedName>
</protein>
<feature type="transmembrane region" description="Helical" evidence="5">
    <location>
        <begin position="81"/>
        <end position="97"/>
    </location>
</feature>
<evidence type="ECO:0000259" key="6">
    <source>
        <dbReference type="Pfam" id="PF00324"/>
    </source>
</evidence>
<dbReference type="Proteomes" id="UP000718564">
    <property type="component" value="Unassembled WGS sequence"/>
</dbReference>
<name>A0ABX1P9B1_9CYAN</name>
<feature type="transmembrane region" description="Helical" evidence="5">
    <location>
        <begin position="160"/>
        <end position="186"/>
    </location>
</feature>
<dbReference type="Gene3D" id="1.20.1740.10">
    <property type="entry name" value="Amino acid/polyamine transporter I"/>
    <property type="match status" value="1"/>
</dbReference>
<keyword evidence="4 5" id="KW-0472">Membrane</keyword>
<keyword evidence="2 5" id="KW-0812">Transmembrane</keyword>
<evidence type="ECO:0000256" key="4">
    <source>
        <dbReference type="ARBA" id="ARBA00023136"/>
    </source>
</evidence>
<dbReference type="PIRSF" id="PIRSF006060">
    <property type="entry name" value="AA_transporter"/>
    <property type="match status" value="1"/>
</dbReference>
<sequence>MLYHINIIMSIVKVCKYYYNSYCAGISWYIAYKDIQLSTIVMLALEGISIGVILLLGLIVLGKHGFAIDTAQLTLQGTQPGSIVSGLVLAVFSYVGFESATTLGDEAQKPLRNIPRAVIMSTVICGLFFIVLSYIEVLGFQNHTTPLNKSEAPLNDLANLAGVGFFGLVISLGAMVSLFACALATINAGGRILFSMARHNIFHASLGRAHGKNQTPHVAVTLVALVAFLLAASTTLLGVKVLDNYAYFGTIATYGFLFAYILVAIASPVYLWREHQLRAVDILYSVLAVVFMVIPAIGSVGIPGENSLFPVPAAPYNIFPYLFLLYLVVGGGWFIMLRLRRPEIIEQMENDLEAVHTRFGDMKKV</sequence>
<keyword evidence="8" id="KW-1185">Reference proteome</keyword>
<organism evidence="7 8">
    <name type="scientific">Brasilonema bromeliae SPC951</name>
    <dbReference type="NCBI Taxonomy" id="385972"/>
    <lineage>
        <taxon>Bacteria</taxon>
        <taxon>Bacillati</taxon>
        <taxon>Cyanobacteriota</taxon>
        <taxon>Cyanophyceae</taxon>
        <taxon>Nostocales</taxon>
        <taxon>Scytonemataceae</taxon>
        <taxon>Brasilonema</taxon>
        <taxon>Bromeliae group (in: Brasilonema)</taxon>
    </lineage>
</organism>
<evidence type="ECO:0000313" key="7">
    <source>
        <dbReference type="EMBL" id="NMG21013.1"/>
    </source>
</evidence>
<comment type="caution">
    <text evidence="7">The sequence shown here is derived from an EMBL/GenBank/DDBJ whole genome shotgun (WGS) entry which is preliminary data.</text>
</comment>
<comment type="subcellular location">
    <subcellularLocation>
        <location evidence="1">Membrane</location>
        <topology evidence="1">Multi-pass membrane protein</topology>
    </subcellularLocation>
</comment>
<dbReference type="PANTHER" id="PTHR42770:SF7">
    <property type="entry name" value="MEMBRANE PROTEIN"/>
    <property type="match status" value="1"/>
</dbReference>
<feature type="transmembrane region" description="Helical" evidence="5">
    <location>
        <begin position="218"/>
        <end position="239"/>
    </location>
</feature>